<feature type="transmembrane region" description="Helical" evidence="10">
    <location>
        <begin position="138"/>
        <end position="156"/>
    </location>
</feature>
<evidence type="ECO:0000256" key="2">
    <source>
        <dbReference type="ARBA" id="ARBA00022516"/>
    </source>
</evidence>
<evidence type="ECO:0000256" key="1">
    <source>
        <dbReference type="ARBA" id="ARBA00022475"/>
    </source>
</evidence>
<keyword evidence="8 10" id="KW-0594">Phospholipid biosynthesis</keyword>
<keyword evidence="2 10" id="KW-0444">Lipid biosynthesis</keyword>
<feature type="transmembrane region" description="Helical" evidence="10">
    <location>
        <begin position="79"/>
        <end position="97"/>
    </location>
</feature>
<comment type="caution">
    <text evidence="11">The sequence shown here is derived from an EMBL/GenBank/DDBJ whole genome shotgun (WGS) entry which is preliminary data.</text>
</comment>
<dbReference type="PANTHER" id="PTHR30309:SF0">
    <property type="entry name" value="GLYCEROL-3-PHOSPHATE ACYLTRANSFERASE-RELATED"/>
    <property type="match status" value="1"/>
</dbReference>
<feature type="transmembrane region" description="Helical" evidence="10">
    <location>
        <begin position="163"/>
        <end position="184"/>
    </location>
</feature>
<name>A0AAW9A7Q7_9BACL</name>
<dbReference type="SMART" id="SM01207">
    <property type="entry name" value="G3P_acyltransf"/>
    <property type="match status" value="1"/>
</dbReference>
<comment type="function">
    <text evidence="10">Catalyzes the transfer of an acyl group from acyl-phosphate (acyl-PO(4)) to glycerol-3-phosphate (G3P) to form lysophosphatidic acid (LPA). This enzyme utilizes acyl-phosphate as fatty acyl donor, but not acyl-CoA or acyl-ACP.</text>
</comment>
<keyword evidence="1 10" id="KW-1003">Cell membrane</keyword>
<keyword evidence="5 10" id="KW-1133">Transmembrane helix</keyword>
<dbReference type="GO" id="GO:0043772">
    <property type="term" value="F:acyl-phosphate glycerol-3-phosphate acyltransferase activity"/>
    <property type="evidence" value="ECO:0007669"/>
    <property type="project" value="UniProtKB-UniRule"/>
</dbReference>
<gene>
    <name evidence="10" type="primary">plsY</name>
    <name evidence="11" type="ORF">QTL97_06850</name>
</gene>
<evidence type="ECO:0000256" key="8">
    <source>
        <dbReference type="ARBA" id="ARBA00023209"/>
    </source>
</evidence>
<reference evidence="11 12" key="1">
    <citation type="submission" date="2023-06" db="EMBL/GenBank/DDBJ databases">
        <title>Sporosarcina sp. nov., isolated from Korean traditional fermented seafood 'Jeotgal'.</title>
        <authorList>
            <person name="Yang A.I."/>
            <person name="Shin N.-R."/>
        </authorList>
    </citation>
    <scope>NUCLEOTIDE SEQUENCE [LARGE SCALE GENOMIC DNA]</scope>
    <source>
        <strain evidence="11 12">KCTC43456</strain>
    </source>
</reference>
<dbReference type="RefSeq" id="WP_283733567.1">
    <property type="nucleotide sequence ID" value="NZ_CP125968.1"/>
</dbReference>
<keyword evidence="6 10" id="KW-0443">Lipid metabolism</keyword>
<feature type="transmembrane region" description="Helical" evidence="10">
    <location>
        <begin position="109"/>
        <end position="132"/>
    </location>
</feature>
<feature type="transmembrane region" description="Helical" evidence="10">
    <location>
        <begin position="52"/>
        <end position="73"/>
    </location>
</feature>
<dbReference type="AlphaFoldDB" id="A0AAW9A7Q7"/>
<keyword evidence="9 10" id="KW-1208">Phospholipid metabolism</keyword>
<comment type="similarity">
    <text evidence="10">Belongs to the PlsY family.</text>
</comment>
<keyword evidence="11" id="KW-0012">Acyltransferase</keyword>
<comment type="pathway">
    <text evidence="10">Lipid metabolism; phospholipid metabolism.</text>
</comment>
<dbReference type="HAMAP" id="MF_01043">
    <property type="entry name" value="PlsY"/>
    <property type="match status" value="1"/>
</dbReference>
<comment type="subcellular location">
    <subcellularLocation>
        <location evidence="10">Cell membrane</location>
        <topology evidence="10">Multi-pass membrane protein</topology>
    </subcellularLocation>
</comment>
<evidence type="ECO:0000256" key="4">
    <source>
        <dbReference type="ARBA" id="ARBA00022692"/>
    </source>
</evidence>
<evidence type="ECO:0000313" key="11">
    <source>
        <dbReference type="EMBL" id="MDW0116648.1"/>
    </source>
</evidence>
<sequence length="187" mass="20296">MKVVFLLIGAYLVGNFLTATVVGKFFFKQNIRSEGSGNPGARNAGRVFGKKAFVLTFIGDALKGALVVLAARWMGMEGWPQLLFLIAVMLGHNYPIVHKFRGGLGVSTFIGGMLAFNPLVVACFVGAFLVLYPIFKSFTLAGLSSMALSPLFLYALTRDLPETVLSCIVIAILLFAHISDFIRIKDN</sequence>
<comment type="subunit">
    <text evidence="10">Probably interacts with PlsX.</text>
</comment>
<evidence type="ECO:0000256" key="3">
    <source>
        <dbReference type="ARBA" id="ARBA00022679"/>
    </source>
</evidence>
<keyword evidence="4 10" id="KW-0812">Transmembrane</keyword>
<dbReference type="Proteomes" id="UP001271648">
    <property type="component" value="Unassembled WGS sequence"/>
</dbReference>
<dbReference type="InterPro" id="IPR003811">
    <property type="entry name" value="G3P_acylTferase_PlsY"/>
</dbReference>
<keyword evidence="3 10" id="KW-0808">Transferase</keyword>
<dbReference type="GO" id="GO:0005886">
    <property type="term" value="C:plasma membrane"/>
    <property type="evidence" value="ECO:0007669"/>
    <property type="project" value="UniProtKB-SubCell"/>
</dbReference>
<evidence type="ECO:0000256" key="5">
    <source>
        <dbReference type="ARBA" id="ARBA00022989"/>
    </source>
</evidence>
<protein>
    <recommendedName>
        <fullName evidence="10">Glycerol-3-phosphate acyltransferase</fullName>
    </recommendedName>
    <alternativeName>
        <fullName evidence="10">Acyl-PO4 G3P acyltransferase</fullName>
    </alternativeName>
    <alternativeName>
        <fullName evidence="10">Acyl-phosphate--glycerol-3-phosphate acyltransferase</fullName>
    </alternativeName>
    <alternativeName>
        <fullName evidence="10">G3P acyltransferase</fullName>
        <shortName evidence="10">GPAT</shortName>
        <ecNumber evidence="10">2.3.1.275</ecNumber>
    </alternativeName>
    <alternativeName>
        <fullName evidence="10">Lysophosphatidic acid synthase</fullName>
        <shortName evidence="10">LPA synthase</shortName>
    </alternativeName>
</protein>
<proteinExistence type="inferred from homology"/>
<evidence type="ECO:0000256" key="9">
    <source>
        <dbReference type="ARBA" id="ARBA00023264"/>
    </source>
</evidence>
<dbReference type="GO" id="GO:0008654">
    <property type="term" value="P:phospholipid biosynthetic process"/>
    <property type="evidence" value="ECO:0007669"/>
    <property type="project" value="UniProtKB-UniRule"/>
</dbReference>
<evidence type="ECO:0000256" key="7">
    <source>
        <dbReference type="ARBA" id="ARBA00023136"/>
    </source>
</evidence>
<accession>A0AAW9A7Q7</accession>
<dbReference type="Pfam" id="PF02660">
    <property type="entry name" value="G3P_acyltransf"/>
    <property type="match status" value="1"/>
</dbReference>
<evidence type="ECO:0000256" key="6">
    <source>
        <dbReference type="ARBA" id="ARBA00023098"/>
    </source>
</evidence>
<comment type="catalytic activity">
    <reaction evidence="10">
        <text>an acyl phosphate + sn-glycerol 3-phosphate = a 1-acyl-sn-glycero-3-phosphate + phosphate</text>
        <dbReference type="Rhea" id="RHEA:34075"/>
        <dbReference type="ChEBI" id="CHEBI:43474"/>
        <dbReference type="ChEBI" id="CHEBI:57597"/>
        <dbReference type="ChEBI" id="CHEBI:57970"/>
        <dbReference type="ChEBI" id="CHEBI:59918"/>
        <dbReference type="EC" id="2.3.1.275"/>
    </reaction>
</comment>
<evidence type="ECO:0000313" key="12">
    <source>
        <dbReference type="Proteomes" id="UP001271648"/>
    </source>
</evidence>
<dbReference type="EC" id="2.3.1.275" evidence="10"/>
<organism evidence="11 12">
    <name type="scientific">Sporosarcina thermotolerans</name>
    <dbReference type="NCBI Taxonomy" id="633404"/>
    <lineage>
        <taxon>Bacteria</taxon>
        <taxon>Bacillati</taxon>
        <taxon>Bacillota</taxon>
        <taxon>Bacilli</taxon>
        <taxon>Bacillales</taxon>
        <taxon>Caryophanaceae</taxon>
        <taxon>Sporosarcina</taxon>
    </lineage>
</organism>
<keyword evidence="7 10" id="KW-0472">Membrane</keyword>
<dbReference type="PANTHER" id="PTHR30309">
    <property type="entry name" value="INNER MEMBRANE PROTEIN YGIH"/>
    <property type="match status" value="1"/>
</dbReference>
<evidence type="ECO:0000256" key="10">
    <source>
        <dbReference type="HAMAP-Rule" id="MF_01043"/>
    </source>
</evidence>
<dbReference type="EMBL" id="JAUBDJ010000003">
    <property type="protein sequence ID" value="MDW0116648.1"/>
    <property type="molecule type" value="Genomic_DNA"/>
</dbReference>
<feature type="transmembrane region" description="Helical" evidence="10">
    <location>
        <begin position="6"/>
        <end position="27"/>
    </location>
</feature>
<keyword evidence="12" id="KW-1185">Reference proteome</keyword>